<feature type="domain" description="DUF427" evidence="1">
    <location>
        <begin position="39"/>
        <end position="131"/>
    </location>
</feature>
<name>A0A1I4XP13_9GAMM</name>
<sequence>MWKYTGQTRPPFAHVPGPGQTSVWDFPRPPALLADSRRVVVRAGRRVIADSTRTLRVVETASPPTFYLPPDEVDSAALIAEAGSSYCEWKGRACYWSVAVPGASLLRGVAWSYPDPGPAFAAIAGWFSFYPALLHCEVAGERVRPQPGGFYGGWMTADIAGPVKGEPGTTSW</sequence>
<dbReference type="Gene3D" id="2.170.150.40">
    <property type="entry name" value="Domain of unknown function (DUF427)"/>
    <property type="match status" value="1"/>
</dbReference>
<dbReference type="EMBL" id="FOVF01000011">
    <property type="protein sequence ID" value="SFN27628.1"/>
    <property type="molecule type" value="Genomic_DNA"/>
</dbReference>
<proteinExistence type="predicted"/>
<dbReference type="PANTHER" id="PTHR43058:SF1">
    <property type="entry name" value="DUF427 DOMAIN-CONTAINING PROTEIN"/>
    <property type="match status" value="1"/>
</dbReference>
<dbReference type="InterPro" id="IPR007361">
    <property type="entry name" value="DUF427"/>
</dbReference>
<evidence type="ECO:0000313" key="2">
    <source>
        <dbReference type="EMBL" id="SFN27628.1"/>
    </source>
</evidence>
<dbReference type="RefSeq" id="WP_092407372.1">
    <property type="nucleotide sequence ID" value="NZ_FOVF01000011.1"/>
</dbReference>
<gene>
    <name evidence="2" type="ORF">SAMN05216289_11126</name>
</gene>
<protein>
    <submittedName>
        <fullName evidence="2">Uncharacterized conserved protein, DUF427 family</fullName>
    </submittedName>
</protein>
<evidence type="ECO:0000313" key="3">
    <source>
        <dbReference type="Proteomes" id="UP000198575"/>
    </source>
</evidence>
<dbReference type="Proteomes" id="UP000198575">
    <property type="component" value="Unassembled WGS sequence"/>
</dbReference>
<dbReference type="OrthoDB" id="4565346at2"/>
<evidence type="ECO:0000259" key="1">
    <source>
        <dbReference type="Pfam" id="PF04248"/>
    </source>
</evidence>
<accession>A0A1I4XP13</accession>
<dbReference type="PANTHER" id="PTHR43058">
    <property type="entry name" value="SLR0655 PROTEIN"/>
    <property type="match status" value="1"/>
</dbReference>
<reference evidence="2 3" key="1">
    <citation type="submission" date="2016-10" db="EMBL/GenBank/DDBJ databases">
        <authorList>
            <person name="de Groot N.N."/>
        </authorList>
    </citation>
    <scope>NUCLEOTIDE SEQUENCE [LARGE SCALE GENOMIC DNA]</scope>
    <source>
        <strain evidence="2 3">CGMCC 1.7659</strain>
    </source>
</reference>
<dbReference type="STRING" id="578942.SAMN05216289_11126"/>
<dbReference type="Pfam" id="PF04248">
    <property type="entry name" value="NTP_transf_9"/>
    <property type="match status" value="1"/>
</dbReference>
<keyword evidence="3" id="KW-1185">Reference proteome</keyword>
<dbReference type="InterPro" id="IPR038694">
    <property type="entry name" value="DUF427_sf"/>
</dbReference>
<organism evidence="2 3">
    <name type="scientific">Dokdonella immobilis</name>
    <dbReference type="NCBI Taxonomy" id="578942"/>
    <lineage>
        <taxon>Bacteria</taxon>
        <taxon>Pseudomonadati</taxon>
        <taxon>Pseudomonadota</taxon>
        <taxon>Gammaproteobacteria</taxon>
        <taxon>Lysobacterales</taxon>
        <taxon>Rhodanobacteraceae</taxon>
        <taxon>Dokdonella</taxon>
    </lineage>
</organism>
<dbReference type="AlphaFoldDB" id="A0A1I4XP13"/>